<sequence length="206" mass="23324">MLYWCCTREAKVFWTRTSLPLHPPFQSQSSYLYSRVRYRVASYFPTEPLRPSGNSVGGPQISLHLPSNIPIVFLLYTSARSAHTSHFSLFKLLVAPIHYGSRRPQAGHRFSDGTLRRQFYPSVIQFAGILHFLRGWRCILNPISIASDLPSFVGRPCHMCPDGTAYCQRRIPSHRRSSRLLFSSNTVLDILGASVPDLDTSATLRV</sequence>
<gene>
    <name evidence="1" type="ORF">DFH07DRAFT_236113</name>
</gene>
<name>A0AAD7HRS7_9AGAR</name>
<evidence type="ECO:0000313" key="1">
    <source>
        <dbReference type="EMBL" id="KAJ7726701.1"/>
    </source>
</evidence>
<dbReference type="Proteomes" id="UP001215280">
    <property type="component" value="Unassembled WGS sequence"/>
</dbReference>
<evidence type="ECO:0000313" key="2">
    <source>
        <dbReference type="Proteomes" id="UP001215280"/>
    </source>
</evidence>
<proteinExistence type="predicted"/>
<comment type="caution">
    <text evidence="1">The sequence shown here is derived from an EMBL/GenBank/DDBJ whole genome shotgun (WGS) entry which is preliminary data.</text>
</comment>
<dbReference type="AlphaFoldDB" id="A0AAD7HRS7"/>
<organism evidence="1 2">
    <name type="scientific">Mycena maculata</name>
    <dbReference type="NCBI Taxonomy" id="230809"/>
    <lineage>
        <taxon>Eukaryota</taxon>
        <taxon>Fungi</taxon>
        <taxon>Dikarya</taxon>
        <taxon>Basidiomycota</taxon>
        <taxon>Agaricomycotina</taxon>
        <taxon>Agaricomycetes</taxon>
        <taxon>Agaricomycetidae</taxon>
        <taxon>Agaricales</taxon>
        <taxon>Marasmiineae</taxon>
        <taxon>Mycenaceae</taxon>
        <taxon>Mycena</taxon>
    </lineage>
</organism>
<keyword evidence="2" id="KW-1185">Reference proteome</keyword>
<accession>A0AAD7HRS7</accession>
<protein>
    <submittedName>
        <fullName evidence="1">Uncharacterized protein</fullName>
    </submittedName>
</protein>
<reference evidence="1" key="1">
    <citation type="submission" date="2023-03" db="EMBL/GenBank/DDBJ databases">
        <title>Massive genome expansion in bonnet fungi (Mycena s.s.) driven by repeated elements and novel gene families across ecological guilds.</title>
        <authorList>
            <consortium name="Lawrence Berkeley National Laboratory"/>
            <person name="Harder C.B."/>
            <person name="Miyauchi S."/>
            <person name="Viragh M."/>
            <person name="Kuo A."/>
            <person name="Thoen E."/>
            <person name="Andreopoulos B."/>
            <person name="Lu D."/>
            <person name="Skrede I."/>
            <person name="Drula E."/>
            <person name="Henrissat B."/>
            <person name="Morin E."/>
            <person name="Kohler A."/>
            <person name="Barry K."/>
            <person name="LaButti K."/>
            <person name="Morin E."/>
            <person name="Salamov A."/>
            <person name="Lipzen A."/>
            <person name="Mereny Z."/>
            <person name="Hegedus B."/>
            <person name="Baldrian P."/>
            <person name="Stursova M."/>
            <person name="Weitz H."/>
            <person name="Taylor A."/>
            <person name="Grigoriev I.V."/>
            <person name="Nagy L.G."/>
            <person name="Martin F."/>
            <person name="Kauserud H."/>
        </authorList>
    </citation>
    <scope>NUCLEOTIDE SEQUENCE</scope>
    <source>
        <strain evidence="1">CBHHK188m</strain>
    </source>
</reference>
<dbReference type="EMBL" id="JARJLG010000217">
    <property type="protein sequence ID" value="KAJ7726701.1"/>
    <property type="molecule type" value="Genomic_DNA"/>
</dbReference>